<protein>
    <submittedName>
        <fullName evidence="2">Uncharacterized protein</fullName>
    </submittedName>
</protein>
<dbReference type="EMBL" id="BDQK01000013">
    <property type="protein sequence ID" value="GBF80980.1"/>
    <property type="molecule type" value="Genomic_DNA"/>
</dbReference>
<evidence type="ECO:0000313" key="2">
    <source>
        <dbReference type="EMBL" id="GBF80980.1"/>
    </source>
</evidence>
<accession>A0A401III0</accession>
<evidence type="ECO:0000256" key="1">
    <source>
        <dbReference type="SAM" id="Coils"/>
    </source>
</evidence>
<keyword evidence="1" id="KW-0175">Coiled coil</keyword>
<reference evidence="3" key="1">
    <citation type="submission" date="2017-05" db="EMBL/GenBank/DDBJ databases">
        <title>Physiological properties and genetic analysis related to exopolysaccharide production of fresh-water unicellular cyanobacterium Aphanothece sacrum, Suizenji Nori, that has been cultured as a food source in Japan.</title>
        <authorList>
            <person name="Kanesaki Y."/>
            <person name="Yoshikawa S."/>
            <person name="Ohki K."/>
        </authorList>
    </citation>
    <scope>NUCLEOTIDE SEQUENCE [LARGE SCALE GENOMIC DNA]</scope>
    <source>
        <strain evidence="3">FPU1</strain>
    </source>
</reference>
<sequence length="114" mass="13221">MTDNEIKQLVASNAKTIQALANSMATDRQERQEERSQLYQYLGRIAAAQSNFYEIQSDYYHQLATLSEKQTKFEERQLNIEEKQLKIEEKQAEMQAEIVAILRHLSIGEIPSTD</sequence>
<dbReference type="Proteomes" id="UP000287247">
    <property type="component" value="Unassembled WGS sequence"/>
</dbReference>
<name>A0A401III0_APHSA</name>
<proteinExistence type="predicted"/>
<organism evidence="2 3">
    <name type="scientific">Aphanothece sacrum FPU1</name>
    <dbReference type="NCBI Taxonomy" id="1920663"/>
    <lineage>
        <taxon>Bacteria</taxon>
        <taxon>Bacillati</taxon>
        <taxon>Cyanobacteriota</taxon>
        <taxon>Cyanophyceae</taxon>
        <taxon>Oscillatoriophycideae</taxon>
        <taxon>Chroococcales</taxon>
        <taxon>Aphanothecaceae</taxon>
        <taxon>Aphanothece</taxon>
    </lineage>
</organism>
<keyword evidence="3" id="KW-1185">Reference proteome</keyword>
<dbReference type="RefSeq" id="WP_227873517.1">
    <property type="nucleotide sequence ID" value="NZ_BDQK01000013.1"/>
</dbReference>
<feature type="coiled-coil region" evidence="1">
    <location>
        <begin position="71"/>
        <end position="100"/>
    </location>
</feature>
<dbReference type="AlphaFoldDB" id="A0A401III0"/>
<evidence type="ECO:0000313" key="3">
    <source>
        <dbReference type="Proteomes" id="UP000287247"/>
    </source>
</evidence>
<comment type="caution">
    <text evidence="2">The sequence shown here is derived from an EMBL/GenBank/DDBJ whole genome shotgun (WGS) entry which is preliminary data.</text>
</comment>
<gene>
    <name evidence="2" type="ORF">AsFPU1_2389</name>
</gene>